<feature type="domain" description="Hemerythrin-like" evidence="1">
    <location>
        <begin position="74"/>
        <end position="145"/>
    </location>
</feature>
<dbReference type="Proteomes" id="UP000537825">
    <property type="component" value="Unassembled WGS sequence"/>
</dbReference>
<evidence type="ECO:0000259" key="1">
    <source>
        <dbReference type="Pfam" id="PF01814"/>
    </source>
</evidence>
<evidence type="ECO:0000313" key="3">
    <source>
        <dbReference type="Proteomes" id="UP000537825"/>
    </source>
</evidence>
<name>A0A7X5BQ48_9BACT</name>
<protein>
    <recommendedName>
        <fullName evidence="1">Hemerythrin-like domain-containing protein</fullName>
    </recommendedName>
</protein>
<reference evidence="2 3" key="1">
    <citation type="submission" date="2020-01" db="EMBL/GenBank/DDBJ databases">
        <title>The draft genome sequence of Corallococcus exiguus DSM 14696.</title>
        <authorList>
            <person name="Zhang X."/>
            <person name="Zhu H."/>
        </authorList>
    </citation>
    <scope>NUCLEOTIDE SEQUENCE [LARGE SCALE GENOMIC DNA]</scope>
    <source>
        <strain evidence="2 3">DSM 14696</strain>
    </source>
</reference>
<keyword evidence="3" id="KW-1185">Reference proteome</keyword>
<dbReference type="AlphaFoldDB" id="A0A7X5BQ48"/>
<dbReference type="RefSeq" id="WP_139916245.1">
    <property type="nucleotide sequence ID" value="NZ_CBCSLE010000035.1"/>
</dbReference>
<dbReference type="EMBL" id="JAAAPK010000001">
    <property type="protein sequence ID" value="NBC39270.1"/>
    <property type="molecule type" value="Genomic_DNA"/>
</dbReference>
<accession>A0A7X5BQ48</accession>
<proteinExistence type="predicted"/>
<dbReference type="Gene3D" id="1.20.120.520">
    <property type="entry name" value="nmb1532 protein domain like"/>
    <property type="match status" value="1"/>
</dbReference>
<evidence type="ECO:0000313" key="2">
    <source>
        <dbReference type="EMBL" id="NBC39270.1"/>
    </source>
</evidence>
<dbReference type="Pfam" id="PF01814">
    <property type="entry name" value="Hemerythrin"/>
    <property type="match status" value="1"/>
</dbReference>
<organism evidence="2 3">
    <name type="scientific">Corallococcus exiguus</name>
    <dbReference type="NCBI Taxonomy" id="83462"/>
    <lineage>
        <taxon>Bacteria</taxon>
        <taxon>Pseudomonadati</taxon>
        <taxon>Myxococcota</taxon>
        <taxon>Myxococcia</taxon>
        <taxon>Myxococcales</taxon>
        <taxon>Cystobacterineae</taxon>
        <taxon>Myxococcaceae</taxon>
        <taxon>Corallococcus</taxon>
    </lineage>
</organism>
<gene>
    <name evidence="2" type="ORF">GTZ93_05465</name>
</gene>
<sequence length="165" mass="18881">MAAPTDFVSLGALHRDLEELFLLHQEALMGMDLPAARERLSRYREELTRHLEAEEALLLPELPRAGRIRGAAPELFTGEHQRMQELLAKCQEAVDALDASAPDYRRTVLRVFDMESTFKHLEHHHSLREETYLFPALDGVLGEEERRALLTAFLERTQLPTSPRA</sequence>
<comment type="caution">
    <text evidence="2">The sequence shown here is derived from an EMBL/GenBank/DDBJ whole genome shotgun (WGS) entry which is preliminary data.</text>
</comment>
<dbReference type="InterPro" id="IPR012312">
    <property type="entry name" value="Hemerythrin-like"/>
</dbReference>